<dbReference type="PRINTS" id="PR01415">
    <property type="entry name" value="ANKYRIN"/>
</dbReference>
<evidence type="ECO:0000313" key="4">
    <source>
        <dbReference type="EMBL" id="KAF2398506.1"/>
    </source>
</evidence>
<name>A0A6G1HRK5_9PEZI</name>
<dbReference type="InterPro" id="IPR002110">
    <property type="entry name" value="Ankyrin_rpt"/>
</dbReference>
<feature type="repeat" description="ANK" evidence="3">
    <location>
        <begin position="13"/>
        <end position="45"/>
    </location>
</feature>
<accession>A0A6G1HRK5</accession>
<dbReference type="OrthoDB" id="539213at2759"/>
<keyword evidence="2 3" id="KW-0040">ANK repeat</keyword>
<dbReference type="EMBL" id="ML996700">
    <property type="protein sequence ID" value="KAF2398506.1"/>
    <property type="molecule type" value="Genomic_DNA"/>
</dbReference>
<dbReference type="PROSITE" id="PS50297">
    <property type="entry name" value="ANK_REP_REGION"/>
    <property type="match status" value="2"/>
</dbReference>
<feature type="non-terminal residue" evidence="4">
    <location>
        <position position="1"/>
    </location>
</feature>
<dbReference type="AlphaFoldDB" id="A0A6G1HRK5"/>
<feature type="repeat" description="ANK" evidence="3">
    <location>
        <begin position="46"/>
        <end position="78"/>
    </location>
</feature>
<dbReference type="InterPro" id="IPR036770">
    <property type="entry name" value="Ankyrin_rpt-contain_sf"/>
</dbReference>
<dbReference type="Gene3D" id="1.25.40.20">
    <property type="entry name" value="Ankyrin repeat-containing domain"/>
    <property type="match status" value="1"/>
</dbReference>
<keyword evidence="5" id="KW-1185">Reference proteome</keyword>
<dbReference type="Pfam" id="PF12796">
    <property type="entry name" value="Ank_2"/>
    <property type="match status" value="1"/>
</dbReference>
<evidence type="ECO:0000256" key="3">
    <source>
        <dbReference type="PROSITE-ProRule" id="PRU00023"/>
    </source>
</evidence>
<dbReference type="SUPFAM" id="SSF48403">
    <property type="entry name" value="Ankyrin repeat"/>
    <property type="match status" value="1"/>
</dbReference>
<gene>
    <name evidence="4" type="ORF">EJ06DRAFT_455760</name>
</gene>
<organism evidence="4 5">
    <name type="scientific">Trichodelitschia bisporula</name>
    <dbReference type="NCBI Taxonomy" id="703511"/>
    <lineage>
        <taxon>Eukaryota</taxon>
        <taxon>Fungi</taxon>
        <taxon>Dikarya</taxon>
        <taxon>Ascomycota</taxon>
        <taxon>Pezizomycotina</taxon>
        <taxon>Dothideomycetes</taxon>
        <taxon>Dothideomycetes incertae sedis</taxon>
        <taxon>Phaeotrichales</taxon>
        <taxon>Phaeotrichaceae</taxon>
        <taxon>Trichodelitschia</taxon>
    </lineage>
</organism>
<dbReference type="PANTHER" id="PTHR24171">
    <property type="entry name" value="ANKYRIN REPEAT DOMAIN-CONTAINING PROTEIN 39-RELATED"/>
    <property type="match status" value="1"/>
</dbReference>
<sequence>LSWGSGPNHCGKNGRTPLHHAAKYGHEDDVQLLLTHGAAVDITDVRGQNSLHHAAGSRSKPTVKLLLDVGADPYAADKSGLTPINVA</sequence>
<evidence type="ECO:0000256" key="2">
    <source>
        <dbReference type="ARBA" id="ARBA00023043"/>
    </source>
</evidence>
<feature type="non-terminal residue" evidence="4">
    <location>
        <position position="87"/>
    </location>
</feature>
<dbReference type="SMART" id="SM00248">
    <property type="entry name" value="ANK"/>
    <property type="match status" value="2"/>
</dbReference>
<dbReference type="Proteomes" id="UP000799640">
    <property type="component" value="Unassembled WGS sequence"/>
</dbReference>
<reference evidence="4" key="1">
    <citation type="journal article" date="2020" name="Stud. Mycol.">
        <title>101 Dothideomycetes genomes: a test case for predicting lifestyles and emergence of pathogens.</title>
        <authorList>
            <person name="Haridas S."/>
            <person name="Albert R."/>
            <person name="Binder M."/>
            <person name="Bloem J."/>
            <person name="Labutti K."/>
            <person name="Salamov A."/>
            <person name="Andreopoulos B."/>
            <person name="Baker S."/>
            <person name="Barry K."/>
            <person name="Bills G."/>
            <person name="Bluhm B."/>
            <person name="Cannon C."/>
            <person name="Castanera R."/>
            <person name="Culley D."/>
            <person name="Daum C."/>
            <person name="Ezra D."/>
            <person name="Gonzalez J."/>
            <person name="Henrissat B."/>
            <person name="Kuo A."/>
            <person name="Liang C."/>
            <person name="Lipzen A."/>
            <person name="Lutzoni F."/>
            <person name="Magnuson J."/>
            <person name="Mondo S."/>
            <person name="Nolan M."/>
            <person name="Ohm R."/>
            <person name="Pangilinan J."/>
            <person name="Park H.-J."/>
            <person name="Ramirez L."/>
            <person name="Alfaro M."/>
            <person name="Sun H."/>
            <person name="Tritt A."/>
            <person name="Yoshinaga Y."/>
            <person name="Zwiers L.-H."/>
            <person name="Turgeon B."/>
            <person name="Goodwin S."/>
            <person name="Spatafora J."/>
            <person name="Crous P."/>
            <person name="Grigoriev I."/>
        </authorList>
    </citation>
    <scope>NUCLEOTIDE SEQUENCE</scope>
    <source>
        <strain evidence="4">CBS 262.69</strain>
    </source>
</reference>
<protein>
    <submittedName>
        <fullName evidence="4">Ankyrin 3, node of Ranvier</fullName>
    </submittedName>
</protein>
<evidence type="ECO:0000313" key="5">
    <source>
        <dbReference type="Proteomes" id="UP000799640"/>
    </source>
</evidence>
<keyword evidence="1" id="KW-0677">Repeat</keyword>
<evidence type="ECO:0000256" key="1">
    <source>
        <dbReference type="ARBA" id="ARBA00022737"/>
    </source>
</evidence>
<dbReference type="PROSITE" id="PS50088">
    <property type="entry name" value="ANK_REPEAT"/>
    <property type="match status" value="2"/>
</dbReference>
<proteinExistence type="predicted"/>